<dbReference type="EMBL" id="JACGWO010000010">
    <property type="protein sequence ID" value="KAK4417312.1"/>
    <property type="molecule type" value="Genomic_DNA"/>
</dbReference>
<reference evidence="1" key="2">
    <citation type="journal article" date="2024" name="Plant">
        <title>Genomic evolution and insights into agronomic trait innovations of Sesamum species.</title>
        <authorList>
            <person name="Miao H."/>
            <person name="Wang L."/>
            <person name="Qu L."/>
            <person name="Liu H."/>
            <person name="Sun Y."/>
            <person name="Le M."/>
            <person name="Wang Q."/>
            <person name="Wei S."/>
            <person name="Zheng Y."/>
            <person name="Lin W."/>
            <person name="Duan Y."/>
            <person name="Cao H."/>
            <person name="Xiong S."/>
            <person name="Wang X."/>
            <person name="Wei L."/>
            <person name="Li C."/>
            <person name="Ma Q."/>
            <person name="Ju M."/>
            <person name="Zhao R."/>
            <person name="Li G."/>
            <person name="Mu C."/>
            <person name="Tian Q."/>
            <person name="Mei H."/>
            <person name="Zhang T."/>
            <person name="Gao T."/>
            <person name="Zhang H."/>
        </authorList>
    </citation>
    <scope>NUCLEOTIDE SEQUENCE</scope>
    <source>
        <strain evidence="1">3651</strain>
    </source>
</reference>
<proteinExistence type="predicted"/>
<keyword evidence="2" id="KW-1185">Reference proteome</keyword>
<evidence type="ECO:0000313" key="1">
    <source>
        <dbReference type="EMBL" id="KAK4417312.1"/>
    </source>
</evidence>
<accession>A0AAE1XTG0</accession>
<name>A0AAE1XTG0_9LAMI</name>
<sequence length="160" mass="17867">MVAKQASRVAMQPDSVLHQLLKRKYFPQSTFFDAPRHYQPSYTWGSLLRTKDLLAAGLRWRVGTGNAVPIRGVPWLPWQFSFQLILPPKALQNSTKVAALVTSSGWNEALVRSEFSAADADCILNIPLCADPGADELIWHYERSGKFSVKSAYDLACQLS</sequence>
<dbReference type="AlphaFoldDB" id="A0AAE1XTG0"/>
<reference evidence="1" key="1">
    <citation type="submission" date="2020-06" db="EMBL/GenBank/DDBJ databases">
        <authorList>
            <person name="Li T."/>
            <person name="Hu X."/>
            <person name="Zhang T."/>
            <person name="Song X."/>
            <person name="Zhang H."/>
            <person name="Dai N."/>
            <person name="Sheng W."/>
            <person name="Hou X."/>
            <person name="Wei L."/>
        </authorList>
    </citation>
    <scope>NUCLEOTIDE SEQUENCE</scope>
    <source>
        <strain evidence="1">3651</strain>
        <tissue evidence="1">Leaf</tissue>
    </source>
</reference>
<protein>
    <submittedName>
        <fullName evidence="1">Uncharacterized protein</fullName>
    </submittedName>
</protein>
<organism evidence="1 2">
    <name type="scientific">Sesamum alatum</name>
    <dbReference type="NCBI Taxonomy" id="300844"/>
    <lineage>
        <taxon>Eukaryota</taxon>
        <taxon>Viridiplantae</taxon>
        <taxon>Streptophyta</taxon>
        <taxon>Embryophyta</taxon>
        <taxon>Tracheophyta</taxon>
        <taxon>Spermatophyta</taxon>
        <taxon>Magnoliopsida</taxon>
        <taxon>eudicotyledons</taxon>
        <taxon>Gunneridae</taxon>
        <taxon>Pentapetalae</taxon>
        <taxon>asterids</taxon>
        <taxon>lamiids</taxon>
        <taxon>Lamiales</taxon>
        <taxon>Pedaliaceae</taxon>
        <taxon>Sesamum</taxon>
    </lineage>
</organism>
<evidence type="ECO:0000313" key="2">
    <source>
        <dbReference type="Proteomes" id="UP001293254"/>
    </source>
</evidence>
<comment type="caution">
    <text evidence="1">The sequence shown here is derived from an EMBL/GenBank/DDBJ whole genome shotgun (WGS) entry which is preliminary data.</text>
</comment>
<gene>
    <name evidence="1" type="ORF">Salat_2556800</name>
</gene>
<dbReference type="Proteomes" id="UP001293254">
    <property type="component" value="Unassembled WGS sequence"/>
</dbReference>